<dbReference type="PANTHER" id="PTHR44757">
    <property type="entry name" value="DIGUANYLATE CYCLASE DGCP"/>
    <property type="match status" value="1"/>
</dbReference>
<dbReference type="CDD" id="cd01948">
    <property type="entry name" value="EAL"/>
    <property type="match status" value="1"/>
</dbReference>
<dbReference type="PROSITE" id="PS50887">
    <property type="entry name" value="GGDEF"/>
    <property type="match status" value="1"/>
</dbReference>
<dbReference type="Pfam" id="PF13426">
    <property type="entry name" value="PAS_9"/>
    <property type="match status" value="1"/>
</dbReference>
<evidence type="ECO:0000256" key="4">
    <source>
        <dbReference type="ARBA" id="ARBA00051114"/>
    </source>
</evidence>
<dbReference type="Pfam" id="PF00563">
    <property type="entry name" value="EAL"/>
    <property type="match status" value="1"/>
</dbReference>
<dbReference type="Proteomes" id="UP001139319">
    <property type="component" value="Unassembled WGS sequence"/>
</dbReference>
<feature type="domain" description="PAC" evidence="6">
    <location>
        <begin position="85"/>
        <end position="138"/>
    </location>
</feature>
<dbReference type="SUPFAM" id="SSF55785">
    <property type="entry name" value="PYP-like sensor domain (PAS domain)"/>
    <property type="match status" value="3"/>
</dbReference>
<evidence type="ECO:0000256" key="2">
    <source>
        <dbReference type="ARBA" id="ARBA00012282"/>
    </source>
</evidence>
<dbReference type="InterPro" id="IPR001633">
    <property type="entry name" value="EAL_dom"/>
</dbReference>
<evidence type="ECO:0000256" key="1">
    <source>
        <dbReference type="ARBA" id="ARBA00001946"/>
    </source>
</evidence>
<dbReference type="Pfam" id="PF08448">
    <property type="entry name" value="PAS_4"/>
    <property type="match status" value="2"/>
</dbReference>
<dbReference type="AlphaFoldDB" id="A0A9X2I1N5"/>
<dbReference type="GO" id="GO:0071732">
    <property type="term" value="P:cellular response to nitric oxide"/>
    <property type="evidence" value="ECO:0007669"/>
    <property type="project" value="UniProtKB-ARBA"/>
</dbReference>
<dbReference type="Gene3D" id="3.30.70.270">
    <property type="match status" value="1"/>
</dbReference>
<comment type="cofactor">
    <cofactor evidence="1">
        <name>Mg(2+)</name>
        <dbReference type="ChEBI" id="CHEBI:18420"/>
    </cofactor>
</comment>
<dbReference type="InterPro" id="IPR035919">
    <property type="entry name" value="EAL_sf"/>
</dbReference>
<evidence type="ECO:0000313" key="9">
    <source>
        <dbReference type="EMBL" id="MCP8898700.1"/>
    </source>
</evidence>
<evidence type="ECO:0000259" key="6">
    <source>
        <dbReference type="PROSITE" id="PS50113"/>
    </source>
</evidence>
<dbReference type="Pfam" id="PF00990">
    <property type="entry name" value="GGDEF"/>
    <property type="match status" value="1"/>
</dbReference>
<dbReference type="NCBIfam" id="TIGR00254">
    <property type="entry name" value="GGDEF"/>
    <property type="match status" value="1"/>
</dbReference>
<dbReference type="InterPro" id="IPR000160">
    <property type="entry name" value="GGDEF_dom"/>
</dbReference>
<sequence>MHFTADTSMEQLLLRTLAANSLDLIYAKDRNGHFLFANVALAKLFGLNSPQDMLGKSDFDLYPDHLARGYHQDDQQVIDSGEPIADREEQMIDIASGEHRWYSTTKIPLKDVNGAIIGLVGITRDITASRNTKVQTQALNRELKGREALRNKELEQLSATLEKERQLMRTLIDALPDNIYAKDLNSQFLLANHSVADSMGTTSTEILGKDDFDFYPAELAQQYRDDEQKVLTTGKALLEREEPAVDQTTGRTRWLLTSKIPFRNKSGRIVGLVGIGRDISRRRLAELALRRSEERFRSLTELSSDWYWEQDERSTFTDLTDPNGKSGFNRKDILGRSITQLPYCEPLSGCWIELEHTQSEREPFRGFELRCEKPGQKPRFISLSGMPVFDDKQNFCGYRGIGQDITARRESEDRVHFLATHDSLTELPNRFMFHEILDVALKSAQRHNRALAVLFIDLDRFKNINDTLGHDAGDQLLQVIGQRFTQTLRASDVVARLGGDEFVVLLQDIHTEQDARIAAQKLIAAAVNPVIIRDQECRVTASVGICMYPADADDGESLMKNADIAMYLAKEEGKNTYQFYSPNLQARSRERLELENHLRLAVEQDQLFLHYQAKRDLKTGAVAGVEALVRWQHPSLGVVPPNDFIPLAEETGLIVLIGRWVLKTACLQSAHWQQQGLLPVCMSVNLSPRQFYDEYLIEDIRLALQESGLAPANLELEITESMVMQNTDRAIDILRSLKALGVRLAIDDFGVGYSLLAQIKQFPVDTLKVDSSFIRDIPANFEDKAITQAIIAMGKTLSLTVIAEGVETLEQESFLREHNCDQSQGYFFSRPIAAEGLEALLRDNSTAK</sequence>
<dbReference type="GO" id="GO:0071111">
    <property type="term" value="F:cyclic-guanylate-specific phosphodiesterase activity"/>
    <property type="evidence" value="ECO:0007669"/>
    <property type="project" value="UniProtKB-EC"/>
</dbReference>
<dbReference type="FunFam" id="3.20.20.450:FF:000001">
    <property type="entry name" value="Cyclic di-GMP phosphodiesterase yahA"/>
    <property type="match status" value="1"/>
</dbReference>
<proteinExistence type="predicted"/>
<dbReference type="EMBL" id="JAMFTH010000001">
    <property type="protein sequence ID" value="MCP8898700.1"/>
    <property type="molecule type" value="Genomic_DNA"/>
</dbReference>
<dbReference type="SUPFAM" id="SSF55073">
    <property type="entry name" value="Nucleotide cyclase"/>
    <property type="match status" value="1"/>
</dbReference>
<dbReference type="SMART" id="SM00091">
    <property type="entry name" value="PAS"/>
    <property type="match status" value="3"/>
</dbReference>
<dbReference type="InterPro" id="IPR029787">
    <property type="entry name" value="Nucleotide_cyclase"/>
</dbReference>
<dbReference type="FunFam" id="3.30.70.270:FF:000001">
    <property type="entry name" value="Diguanylate cyclase domain protein"/>
    <property type="match status" value="1"/>
</dbReference>
<evidence type="ECO:0000259" key="5">
    <source>
        <dbReference type="PROSITE" id="PS50112"/>
    </source>
</evidence>
<dbReference type="CDD" id="cd00130">
    <property type="entry name" value="PAS"/>
    <property type="match status" value="2"/>
</dbReference>
<dbReference type="NCBIfam" id="TIGR00229">
    <property type="entry name" value="sensory_box"/>
    <property type="match status" value="3"/>
</dbReference>
<accession>A0A9X2I1N5</accession>
<dbReference type="InterPro" id="IPR000700">
    <property type="entry name" value="PAS-assoc_C"/>
</dbReference>
<feature type="domain" description="GGDEF" evidence="8">
    <location>
        <begin position="449"/>
        <end position="582"/>
    </location>
</feature>
<dbReference type="InterPro" id="IPR043128">
    <property type="entry name" value="Rev_trsase/Diguanyl_cyclase"/>
</dbReference>
<dbReference type="SMART" id="SM00267">
    <property type="entry name" value="GGDEF"/>
    <property type="match status" value="1"/>
</dbReference>
<evidence type="ECO:0000259" key="8">
    <source>
        <dbReference type="PROSITE" id="PS50887"/>
    </source>
</evidence>
<reference evidence="9" key="2">
    <citation type="submission" date="2023-01" db="EMBL/GenBank/DDBJ databases">
        <title>Gilvimarinus xylanilyticus HB14 isolated from Caulerpa lentillifera aquaculture base in Hainan, China.</title>
        <authorList>
            <person name="Zhang Y.-J."/>
        </authorList>
    </citation>
    <scope>NUCLEOTIDE SEQUENCE</scope>
    <source>
        <strain evidence="9">HB14</strain>
    </source>
</reference>
<dbReference type="SMART" id="SM00086">
    <property type="entry name" value="PAC"/>
    <property type="match status" value="3"/>
</dbReference>
<feature type="domain" description="PAC" evidence="6">
    <location>
        <begin position="365"/>
        <end position="417"/>
    </location>
</feature>
<comment type="caution">
    <text evidence="9">The sequence shown here is derived from an EMBL/GenBank/DDBJ whole genome shotgun (WGS) entry which is preliminary data.</text>
</comment>
<protein>
    <recommendedName>
        <fullName evidence="2">cyclic-guanylate-specific phosphodiesterase</fullName>
        <ecNumber evidence="2">3.1.4.52</ecNumber>
    </recommendedName>
</protein>
<reference evidence="9" key="1">
    <citation type="submission" date="2022-05" db="EMBL/GenBank/DDBJ databases">
        <authorList>
            <person name="Sun H.-N."/>
        </authorList>
    </citation>
    <scope>NUCLEOTIDE SEQUENCE</scope>
    <source>
        <strain evidence="9">HB14</strain>
    </source>
</reference>
<dbReference type="PROSITE" id="PS50112">
    <property type="entry name" value="PAS"/>
    <property type="match status" value="1"/>
</dbReference>
<evidence type="ECO:0000313" key="10">
    <source>
        <dbReference type="Proteomes" id="UP001139319"/>
    </source>
</evidence>
<evidence type="ECO:0000259" key="7">
    <source>
        <dbReference type="PROSITE" id="PS50883"/>
    </source>
</evidence>
<dbReference type="PROSITE" id="PS50113">
    <property type="entry name" value="PAC"/>
    <property type="match status" value="3"/>
</dbReference>
<dbReference type="Gene3D" id="3.20.20.450">
    <property type="entry name" value="EAL domain"/>
    <property type="match status" value="1"/>
</dbReference>
<evidence type="ECO:0000256" key="3">
    <source>
        <dbReference type="ARBA" id="ARBA00022636"/>
    </source>
</evidence>
<dbReference type="CDD" id="cd01949">
    <property type="entry name" value="GGDEF"/>
    <property type="match status" value="1"/>
</dbReference>
<organism evidence="9 10">
    <name type="scientific">Gilvimarinus xylanilyticus</name>
    <dbReference type="NCBI Taxonomy" id="2944139"/>
    <lineage>
        <taxon>Bacteria</taxon>
        <taxon>Pseudomonadati</taxon>
        <taxon>Pseudomonadota</taxon>
        <taxon>Gammaproteobacteria</taxon>
        <taxon>Cellvibrionales</taxon>
        <taxon>Cellvibrionaceae</taxon>
        <taxon>Gilvimarinus</taxon>
    </lineage>
</organism>
<dbReference type="RefSeq" id="WP_253966969.1">
    <property type="nucleotide sequence ID" value="NZ_JAMFTH010000001.1"/>
</dbReference>
<gene>
    <name evidence="9" type="ORF">M6D89_05235</name>
</gene>
<dbReference type="PANTHER" id="PTHR44757:SF2">
    <property type="entry name" value="BIOFILM ARCHITECTURE MAINTENANCE PROTEIN MBAA"/>
    <property type="match status" value="1"/>
</dbReference>
<feature type="domain" description="PAS" evidence="5">
    <location>
        <begin position="164"/>
        <end position="234"/>
    </location>
</feature>
<dbReference type="InterPro" id="IPR000014">
    <property type="entry name" value="PAS"/>
</dbReference>
<dbReference type="Gene3D" id="3.30.450.20">
    <property type="entry name" value="PAS domain"/>
    <property type="match status" value="3"/>
</dbReference>
<name>A0A9X2I1N5_9GAMM</name>
<feature type="domain" description="EAL" evidence="7">
    <location>
        <begin position="591"/>
        <end position="845"/>
    </location>
</feature>
<dbReference type="PROSITE" id="PS50883">
    <property type="entry name" value="EAL"/>
    <property type="match status" value="1"/>
</dbReference>
<keyword evidence="10" id="KW-1185">Reference proteome</keyword>
<dbReference type="InterPro" id="IPR052155">
    <property type="entry name" value="Biofilm_reg_signaling"/>
</dbReference>
<feature type="domain" description="PAC" evidence="6">
    <location>
        <begin position="239"/>
        <end position="291"/>
    </location>
</feature>
<dbReference type="SUPFAM" id="SSF141868">
    <property type="entry name" value="EAL domain-like"/>
    <property type="match status" value="1"/>
</dbReference>
<dbReference type="InterPro" id="IPR013656">
    <property type="entry name" value="PAS_4"/>
</dbReference>
<dbReference type="InterPro" id="IPR035965">
    <property type="entry name" value="PAS-like_dom_sf"/>
</dbReference>
<dbReference type="SMART" id="SM00052">
    <property type="entry name" value="EAL"/>
    <property type="match status" value="1"/>
</dbReference>
<dbReference type="EC" id="3.1.4.52" evidence="2"/>
<dbReference type="InterPro" id="IPR001610">
    <property type="entry name" value="PAC"/>
</dbReference>
<comment type="catalytic activity">
    <reaction evidence="4">
        <text>3',3'-c-di-GMP + H2O = 5'-phosphoguanylyl(3'-&gt;5')guanosine + H(+)</text>
        <dbReference type="Rhea" id="RHEA:24902"/>
        <dbReference type="ChEBI" id="CHEBI:15377"/>
        <dbReference type="ChEBI" id="CHEBI:15378"/>
        <dbReference type="ChEBI" id="CHEBI:58754"/>
        <dbReference type="ChEBI" id="CHEBI:58805"/>
        <dbReference type="EC" id="3.1.4.52"/>
    </reaction>
    <physiologicalReaction direction="left-to-right" evidence="4">
        <dbReference type="Rhea" id="RHEA:24903"/>
    </physiologicalReaction>
</comment>
<keyword evidence="3" id="KW-0973">c-di-GMP</keyword>